<gene>
    <name evidence="2" type="ORF">DPMN_108371</name>
</gene>
<comment type="caution">
    <text evidence="2">The sequence shown here is derived from an EMBL/GenBank/DDBJ whole genome shotgun (WGS) entry which is preliminary data.</text>
</comment>
<evidence type="ECO:0000313" key="3">
    <source>
        <dbReference type="Proteomes" id="UP000828390"/>
    </source>
</evidence>
<sequence length="135" mass="15043">MISRPYHGIDLKTLPDLQLYKLNPASHDPQTISWHRSKTSTRPAATRSSTNSTQPAMIPRPYHGIDLISLPDTSSTNSTQPAMIPIPYHGIDLKTLPDLQLYKLNPASHDSQTISWHRSKNSTRPAALQTQPSQP</sequence>
<feature type="region of interest" description="Disordered" evidence="1">
    <location>
        <begin position="110"/>
        <end position="135"/>
    </location>
</feature>
<feature type="compositionally biased region" description="Polar residues" evidence="1">
    <location>
        <begin position="71"/>
        <end position="81"/>
    </location>
</feature>
<reference evidence="2" key="1">
    <citation type="journal article" date="2019" name="bioRxiv">
        <title>The Genome of the Zebra Mussel, Dreissena polymorpha: A Resource for Invasive Species Research.</title>
        <authorList>
            <person name="McCartney M.A."/>
            <person name="Auch B."/>
            <person name="Kono T."/>
            <person name="Mallez S."/>
            <person name="Zhang Y."/>
            <person name="Obille A."/>
            <person name="Becker A."/>
            <person name="Abrahante J.E."/>
            <person name="Garbe J."/>
            <person name="Badalamenti J.P."/>
            <person name="Herman A."/>
            <person name="Mangelson H."/>
            <person name="Liachko I."/>
            <person name="Sullivan S."/>
            <person name="Sone E.D."/>
            <person name="Koren S."/>
            <person name="Silverstein K.A.T."/>
            <person name="Beckman K.B."/>
            <person name="Gohl D.M."/>
        </authorList>
    </citation>
    <scope>NUCLEOTIDE SEQUENCE</scope>
    <source>
        <strain evidence="2">Duluth1</strain>
        <tissue evidence="2">Whole animal</tissue>
    </source>
</reference>
<protein>
    <submittedName>
        <fullName evidence="2">Uncharacterized protein</fullName>
    </submittedName>
</protein>
<evidence type="ECO:0000256" key="1">
    <source>
        <dbReference type="SAM" id="MobiDB-lite"/>
    </source>
</evidence>
<reference evidence="2" key="2">
    <citation type="submission" date="2020-11" db="EMBL/GenBank/DDBJ databases">
        <authorList>
            <person name="McCartney M.A."/>
            <person name="Auch B."/>
            <person name="Kono T."/>
            <person name="Mallez S."/>
            <person name="Becker A."/>
            <person name="Gohl D.M."/>
            <person name="Silverstein K.A.T."/>
            <person name="Koren S."/>
            <person name="Bechman K.B."/>
            <person name="Herman A."/>
            <person name="Abrahante J.E."/>
            <person name="Garbe J."/>
        </authorList>
    </citation>
    <scope>NUCLEOTIDE SEQUENCE</scope>
    <source>
        <strain evidence="2">Duluth1</strain>
        <tissue evidence="2">Whole animal</tissue>
    </source>
</reference>
<accession>A0A9D4QKW3</accession>
<feature type="compositionally biased region" description="Low complexity" evidence="1">
    <location>
        <begin position="40"/>
        <end position="53"/>
    </location>
</feature>
<dbReference type="AlphaFoldDB" id="A0A9D4QKW3"/>
<proteinExistence type="predicted"/>
<keyword evidence="3" id="KW-1185">Reference proteome</keyword>
<feature type="region of interest" description="Disordered" evidence="1">
    <location>
        <begin position="28"/>
        <end position="81"/>
    </location>
</feature>
<organism evidence="2 3">
    <name type="scientific">Dreissena polymorpha</name>
    <name type="common">Zebra mussel</name>
    <name type="synonym">Mytilus polymorpha</name>
    <dbReference type="NCBI Taxonomy" id="45954"/>
    <lineage>
        <taxon>Eukaryota</taxon>
        <taxon>Metazoa</taxon>
        <taxon>Spiralia</taxon>
        <taxon>Lophotrochozoa</taxon>
        <taxon>Mollusca</taxon>
        <taxon>Bivalvia</taxon>
        <taxon>Autobranchia</taxon>
        <taxon>Heteroconchia</taxon>
        <taxon>Euheterodonta</taxon>
        <taxon>Imparidentia</taxon>
        <taxon>Neoheterodontei</taxon>
        <taxon>Myida</taxon>
        <taxon>Dreissenoidea</taxon>
        <taxon>Dreissenidae</taxon>
        <taxon>Dreissena</taxon>
    </lineage>
</organism>
<dbReference type="Proteomes" id="UP000828390">
    <property type="component" value="Unassembled WGS sequence"/>
</dbReference>
<dbReference type="EMBL" id="JAIWYP010000004">
    <property type="protein sequence ID" value="KAH3835033.1"/>
    <property type="molecule type" value="Genomic_DNA"/>
</dbReference>
<name>A0A9D4QKW3_DREPO</name>
<evidence type="ECO:0000313" key="2">
    <source>
        <dbReference type="EMBL" id="KAH3835033.1"/>
    </source>
</evidence>